<dbReference type="Pfam" id="PF25967">
    <property type="entry name" value="RND-MFP_C"/>
    <property type="match status" value="1"/>
</dbReference>
<evidence type="ECO:0000256" key="4">
    <source>
        <dbReference type="SAM" id="Coils"/>
    </source>
</evidence>
<dbReference type="EMBL" id="UGPP01000001">
    <property type="protein sequence ID" value="STY69930.1"/>
    <property type="molecule type" value="Genomic_DNA"/>
</dbReference>
<evidence type="ECO:0000256" key="2">
    <source>
        <dbReference type="ARBA" id="ARBA00009477"/>
    </source>
</evidence>
<evidence type="ECO:0000256" key="3">
    <source>
        <dbReference type="ARBA" id="ARBA00022448"/>
    </source>
</evidence>
<evidence type="ECO:0000256" key="1">
    <source>
        <dbReference type="ARBA" id="ARBA00004196"/>
    </source>
</evidence>
<feature type="domain" description="Multidrug resistance protein MdtA-like C-terminal permuted SH3" evidence="8">
    <location>
        <begin position="290"/>
        <end position="344"/>
    </location>
</feature>
<accession>A0A378NNF4</accession>
<keyword evidence="4" id="KW-0175">Coiled coil</keyword>
<keyword evidence="3" id="KW-0813">Transport</keyword>
<proteinExistence type="inferred from homology"/>
<feature type="domain" description="Multidrug resistance protein MdtA-like barrel-sandwich hybrid" evidence="6">
    <location>
        <begin position="64"/>
        <end position="199"/>
    </location>
</feature>
<keyword evidence="5" id="KW-0732">Signal</keyword>
<dbReference type="GO" id="GO:0015562">
    <property type="term" value="F:efflux transmembrane transporter activity"/>
    <property type="evidence" value="ECO:0007669"/>
    <property type="project" value="TreeGrafter"/>
</dbReference>
<feature type="chain" id="PRO_5038906994" evidence="5">
    <location>
        <begin position="20"/>
        <end position="360"/>
    </location>
</feature>
<gene>
    <name evidence="9" type="primary">macA_1</name>
    <name evidence="9" type="ORF">NCTC10571_00008</name>
</gene>
<name>A0A378NNF4_9FIRM</name>
<evidence type="ECO:0000256" key="5">
    <source>
        <dbReference type="SAM" id="SignalP"/>
    </source>
</evidence>
<dbReference type="AlphaFoldDB" id="A0A378NNF4"/>
<protein>
    <submittedName>
        <fullName evidence="9">Macrolide-specific efflux protein macA</fullName>
    </submittedName>
</protein>
<dbReference type="InterPro" id="IPR058625">
    <property type="entry name" value="MdtA-like_BSH"/>
</dbReference>
<dbReference type="Proteomes" id="UP000255234">
    <property type="component" value="Unassembled WGS sequence"/>
</dbReference>
<sequence>MMKKIFFVLCLLLSLYLCTGCGKNEQVVDNTVYVKTQTIDYGASSNEDNYAGVVKGRYETNLAFQVSGKILSRNINLGDRVSAGDVLMVIDDKDIRQSVNAYDAQVEAAKSQLNLAQSNLARYEQLYAANAVSAQSLDQYQNAYDSALSAYNQAVAQATQGYNSLGYTQLVANANGVISSVSGETGQVVSAGQTVAVLIQDGEREIEISIPENKIQDISIGQNATVDFWALKGTTVQGVVREISPIADAVAKTYKVRISLVNPPSDIQLGMTANVIFTGANNGDTNISLPLSALYQVENKTQVWIVNDASCVELKDINVISLGKNDVIVSGLNKGDVVVTAGVHKLYEGQSVKLADGDTL</sequence>
<dbReference type="Gene3D" id="1.10.287.470">
    <property type="entry name" value="Helix hairpin bin"/>
    <property type="match status" value="1"/>
</dbReference>
<dbReference type="NCBIfam" id="TIGR01730">
    <property type="entry name" value="RND_mfp"/>
    <property type="match status" value="1"/>
</dbReference>
<dbReference type="InterPro" id="IPR058792">
    <property type="entry name" value="Beta-barrel_RND_2"/>
</dbReference>
<feature type="coiled-coil region" evidence="4">
    <location>
        <begin position="99"/>
        <end position="157"/>
    </location>
</feature>
<dbReference type="PANTHER" id="PTHR30469:SF15">
    <property type="entry name" value="HLYD FAMILY OF SECRETION PROTEINS"/>
    <property type="match status" value="1"/>
</dbReference>
<dbReference type="RefSeq" id="WP_115150770.1">
    <property type="nucleotide sequence ID" value="NZ_UGPP01000001.1"/>
</dbReference>
<dbReference type="PANTHER" id="PTHR30469">
    <property type="entry name" value="MULTIDRUG RESISTANCE PROTEIN MDTA"/>
    <property type="match status" value="1"/>
</dbReference>
<organism evidence="9 10">
    <name type="scientific">Megamonas hypermegale</name>
    <dbReference type="NCBI Taxonomy" id="158847"/>
    <lineage>
        <taxon>Bacteria</taxon>
        <taxon>Bacillati</taxon>
        <taxon>Bacillota</taxon>
        <taxon>Negativicutes</taxon>
        <taxon>Selenomonadales</taxon>
        <taxon>Selenomonadaceae</taxon>
        <taxon>Megamonas</taxon>
    </lineage>
</organism>
<dbReference type="Gene3D" id="2.40.30.170">
    <property type="match status" value="1"/>
</dbReference>
<evidence type="ECO:0000313" key="10">
    <source>
        <dbReference type="Proteomes" id="UP000255234"/>
    </source>
</evidence>
<dbReference type="InterPro" id="IPR058627">
    <property type="entry name" value="MdtA-like_C"/>
</dbReference>
<feature type="domain" description="CusB-like beta-barrel" evidence="7">
    <location>
        <begin position="206"/>
        <end position="280"/>
    </location>
</feature>
<evidence type="ECO:0000259" key="8">
    <source>
        <dbReference type="Pfam" id="PF25967"/>
    </source>
</evidence>
<dbReference type="Gene3D" id="2.40.50.100">
    <property type="match status" value="1"/>
</dbReference>
<dbReference type="Pfam" id="PF25917">
    <property type="entry name" value="BSH_RND"/>
    <property type="match status" value="1"/>
</dbReference>
<reference evidence="9 10" key="1">
    <citation type="submission" date="2018-06" db="EMBL/GenBank/DDBJ databases">
        <authorList>
            <consortium name="Pathogen Informatics"/>
            <person name="Doyle S."/>
        </authorList>
    </citation>
    <scope>NUCLEOTIDE SEQUENCE [LARGE SCALE GENOMIC DNA]</scope>
    <source>
        <strain evidence="9 10">NCTC10571</strain>
    </source>
</reference>
<evidence type="ECO:0000259" key="7">
    <source>
        <dbReference type="Pfam" id="PF25954"/>
    </source>
</evidence>
<dbReference type="GO" id="GO:1990281">
    <property type="term" value="C:efflux pump complex"/>
    <property type="evidence" value="ECO:0007669"/>
    <property type="project" value="TreeGrafter"/>
</dbReference>
<comment type="subcellular location">
    <subcellularLocation>
        <location evidence="1">Cell envelope</location>
    </subcellularLocation>
</comment>
<dbReference type="Gene3D" id="2.40.420.20">
    <property type="match status" value="1"/>
</dbReference>
<evidence type="ECO:0000259" key="6">
    <source>
        <dbReference type="Pfam" id="PF25917"/>
    </source>
</evidence>
<dbReference type="Pfam" id="PF25954">
    <property type="entry name" value="Beta-barrel_RND_2"/>
    <property type="match status" value="1"/>
</dbReference>
<evidence type="ECO:0000313" key="9">
    <source>
        <dbReference type="EMBL" id="STY69930.1"/>
    </source>
</evidence>
<feature type="signal peptide" evidence="5">
    <location>
        <begin position="1"/>
        <end position="19"/>
    </location>
</feature>
<dbReference type="InterPro" id="IPR006143">
    <property type="entry name" value="RND_pump_MFP"/>
</dbReference>
<dbReference type="SUPFAM" id="SSF111369">
    <property type="entry name" value="HlyD-like secretion proteins"/>
    <property type="match status" value="1"/>
</dbReference>
<comment type="similarity">
    <text evidence="2">Belongs to the membrane fusion protein (MFP) (TC 8.A.1) family.</text>
</comment>